<dbReference type="EMBL" id="JAHQIW010004221">
    <property type="protein sequence ID" value="KAJ1361551.1"/>
    <property type="molecule type" value="Genomic_DNA"/>
</dbReference>
<protein>
    <recommendedName>
        <fullName evidence="1">LolA-like domain-containing protein</fullName>
    </recommendedName>
</protein>
<comment type="caution">
    <text evidence="2">The sequence shown here is derived from an EMBL/GenBank/DDBJ whole genome shotgun (WGS) entry which is preliminary data.</text>
</comment>
<dbReference type="Pfam" id="PF25897">
    <property type="entry name" value="LolA_1st_nematode"/>
    <property type="match status" value="1"/>
</dbReference>
<feature type="domain" description="LolA-like" evidence="1">
    <location>
        <begin position="47"/>
        <end position="140"/>
    </location>
</feature>
<gene>
    <name evidence="2" type="ORF">KIN20_020827</name>
</gene>
<sequence length="154" mass="17538">MEVYVVKRIRLRRWIWAAFILWIPTRCLELFPIGLGKPLLLSMNLQTQTEFSTSISFRNGTSLQWLTMKADKNVFLYNSTAGHCDKTATSCLESFPEFLMVSKNLSSMASLMEGLVDFAKAHRGFKHGNKTVAGIEGVQWSYAFLIKMVMGIFK</sequence>
<proteinExistence type="predicted"/>
<evidence type="ECO:0000313" key="3">
    <source>
        <dbReference type="Proteomes" id="UP001196413"/>
    </source>
</evidence>
<reference evidence="2" key="1">
    <citation type="submission" date="2021-06" db="EMBL/GenBank/DDBJ databases">
        <title>Parelaphostrongylus tenuis whole genome reference sequence.</title>
        <authorList>
            <person name="Garwood T.J."/>
            <person name="Larsen P.A."/>
            <person name="Fountain-Jones N.M."/>
            <person name="Garbe J.R."/>
            <person name="Macchietto M.G."/>
            <person name="Kania S.A."/>
            <person name="Gerhold R.W."/>
            <person name="Richards J.E."/>
            <person name="Wolf T.M."/>
        </authorList>
    </citation>
    <scope>NUCLEOTIDE SEQUENCE</scope>
    <source>
        <strain evidence="2">MNPRO001-30</strain>
        <tissue evidence="2">Meninges</tissue>
    </source>
</reference>
<keyword evidence="3" id="KW-1185">Reference proteome</keyword>
<name>A0AAD5N3M4_PARTN</name>
<organism evidence="2 3">
    <name type="scientific">Parelaphostrongylus tenuis</name>
    <name type="common">Meningeal worm</name>
    <dbReference type="NCBI Taxonomy" id="148309"/>
    <lineage>
        <taxon>Eukaryota</taxon>
        <taxon>Metazoa</taxon>
        <taxon>Ecdysozoa</taxon>
        <taxon>Nematoda</taxon>
        <taxon>Chromadorea</taxon>
        <taxon>Rhabditida</taxon>
        <taxon>Rhabditina</taxon>
        <taxon>Rhabditomorpha</taxon>
        <taxon>Strongyloidea</taxon>
        <taxon>Metastrongylidae</taxon>
        <taxon>Parelaphostrongylus</taxon>
    </lineage>
</organism>
<dbReference type="InterPro" id="IPR058830">
    <property type="entry name" value="LolA-like_dom_1st"/>
</dbReference>
<dbReference type="Proteomes" id="UP001196413">
    <property type="component" value="Unassembled WGS sequence"/>
</dbReference>
<evidence type="ECO:0000259" key="1">
    <source>
        <dbReference type="Pfam" id="PF25897"/>
    </source>
</evidence>
<evidence type="ECO:0000313" key="2">
    <source>
        <dbReference type="EMBL" id="KAJ1361551.1"/>
    </source>
</evidence>
<dbReference type="AlphaFoldDB" id="A0AAD5N3M4"/>
<accession>A0AAD5N3M4</accession>